<evidence type="ECO:0000313" key="1">
    <source>
        <dbReference type="EMBL" id="AFJ61039.1"/>
    </source>
</evidence>
<accession>I2C315</accession>
<dbReference type="Proteomes" id="UP000002878">
    <property type="component" value="Chromosome"/>
</dbReference>
<name>I2C315_BACAY</name>
<dbReference type="HOGENOM" id="CLU_3339483_0_0_9"/>
<reference evidence="1 2" key="1">
    <citation type="journal article" date="2012" name="J. Biotechnol.">
        <title>Genome sequence of the plant growth promoting strain Bacillus amyloliquefaciens subsp. plantarum B9601-Y2 and expression of mersacidin and other secondary metabolites.</title>
        <authorList>
            <person name="He P."/>
            <person name="Hao K."/>
            <person name="Blom J."/>
            <person name="Ruckert C."/>
            <person name="Vater J."/>
            <person name="Mao Z."/>
            <person name="Wu Y."/>
            <person name="Hou M."/>
            <person name="He P."/>
            <person name="He Y."/>
            <person name="Borriss R."/>
        </authorList>
    </citation>
    <scope>NUCLEOTIDE SEQUENCE [LARGE SCALE GENOMIC DNA]</scope>
    <source>
        <strain evidence="1">Y2</strain>
    </source>
</reference>
<evidence type="ECO:0000313" key="2">
    <source>
        <dbReference type="Proteomes" id="UP000002878"/>
    </source>
</evidence>
<dbReference type="KEGG" id="bqy:MUS_1001"/>
<dbReference type="EMBL" id="CP003332">
    <property type="protein sequence ID" value="AFJ61039.1"/>
    <property type="molecule type" value="Genomic_DNA"/>
</dbReference>
<protein>
    <submittedName>
        <fullName evidence="1">Uncharacterized protein</fullName>
    </submittedName>
</protein>
<sequence length="37" mass="4322">MCETVFFWNKDSAFFGLQSAVMIYNGKKEARSWEKGD</sequence>
<dbReference type="AlphaFoldDB" id="I2C315"/>
<proteinExistence type="predicted"/>
<organism evidence="1 2">
    <name type="scientific">Bacillus amyloliquefaciens (strain Y2)</name>
    <name type="common">Bacillus amyloliquefaciens subsp. plantarum (strain B9601-Y2)</name>
    <dbReference type="NCBI Taxonomy" id="1155777"/>
    <lineage>
        <taxon>Bacteria</taxon>
        <taxon>Bacillati</taxon>
        <taxon>Bacillota</taxon>
        <taxon>Bacilli</taxon>
        <taxon>Bacillales</taxon>
        <taxon>Bacillaceae</taxon>
        <taxon>Bacillus</taxon>
        <taxon>Bacillus amyloliquefaciens group</taxon>
    </lineage>
</organism>
<gene>
    <name evidence="1" type="ORF">MUS_1001</name>
</gene>
<dbReference type="PATRIC" id="fig|1126211.3.peg.949"/>